<dbReference type="InterPro" id="IPR050177">
    <property type="entry name" value="Lipid_A_modif_metabolic_enz"/>
</dbReference>
<dbReference type="RefSeq" id="WP_075004721.1">
    <property type="nucleotide sequence ID" value="NZ_FOAP01000001.1"/>
</dbReference>
<feature type="domain" description="NAD-dependent epimerase/dehydratase" evidence="1">
    <location>
        <begin position="5"/>
        <end position="224"/>
    </location>
</feature>
<dbReference type="PANTHER" id="PTHR43245">
    <property type="entry name" value="BIFUNCTIONAL POLYMYXIN RESISTANCE PROTEIN ARNA"/>
    <property type="match status" value="1"/>
</dbReference>
<dbReference type="SUPFAM" id="SSF51735">
    <property type="entry name" value="NAD(P)-binding Rossmann-fold domains"/>
    <property type="match status" value="1"/>
</dbReference>
<reference evidence="3" key="1">
    <citation type="submission" date="2016-10" db="EMBL/GenBank/DDBJ databases">
        <authorList>
            <person name="Varghese N."/>
            <person name="Submissions S."/>
        </authorList>
    </citation>
    <scope>NUCLEOTIDE SEQUENCE [LARGE SCALE GENOMIC DNA]</scope>
    <source>
        <strain evidence="3">DSM 17044</strain>
    </source>
</reference>
<dbReference type="CDD" id="cd05240">
    <property type="entry name" value="UDP_G4E_3_SDR_e"/>
    <property type="match status" value="1"/>
</dbReference>
<dbReference type="OrthoDB" id="9811496at2"/>
<name>A0A1H7GR08_STIAU</name>
<dbReference type="Proteomes" id="UP000182719">
    <property type="component" value="Unassembled WGS sequence"/>
</dbReference>
<dbReference type="Gene3D" id="3.40.50.720">
    <property type="entry name" value="NAD(P)-binding Rossmann-like Domain"/>
    <property type="match status" value="1"/>
</dbReference>
<dbReference type="InterPro" id="IPR036291">
    <property type="entry name" value="NAD(P)-bd_dom_sf"/>
</dbReference>
<evidence type="ECO:0000259" key="1">
    <source>
        <dbReference type="Pfam" id="PF01370"/>
    </source>
</evidence>
<dbReference type="Pfam" id="PF01370">
    <property type="entry name" value="Epimerase"/>
    <property type="match status" value="1"/>
</dbReference>
<dbReference type="EMBL" id="FOAP01000001">
    <property type="protein sequence ID" value="SEK39947.1"/>
    <property type="molecule type" value="Genomic_DNA"/>
</dbReference>
<evidence type="ECO:0000313" key="3">
    <source>
        <dbReference type="Proteomes" id="UP000182719"/>
    </source>
</evidence>
<proteinExistence type="predicted"/>
<gene>
    <name evidence="2" type="ORF">SAMN05444354_101480</name>
</gene>
<dbReference type="InterPro" id="IPR001509">
    <property type="entry name" value="Epimerase_deHydtase"/>
</dbReference>
<accession>A0A1H7GR08</accession>
<organism evidence="2 3">
    <name type="scientific">Stigmatella aurantiaca</name>
    <dbReference type="NCBI Taxonomy" id="41"/>
    <lineage>
        <taxon>Bacteria</taxon>
        <taxon>Pseudomonadati</taxon>
        <taxon>Myxococcota</taxon>
        <taxon>Myxococcia</taxon>
        <taxon>Myxococcales</taxon>
        <taxon>Cystobacterineae</taxon>
        <taxon>Archangiaceae</taxon>
        <taxon>Stigmatella</taxon>
    </lineage>
</organism>
<protein>
    <submittedName>
        <fullName evidence="2">UDP-glucose 4-epimerase</fullName>
    </submittedName>
</protein>
<dbReference type="PANTHER" id="PTHR43245:SF52">
    <property type="entry name" value="NAD-DEPENDENT EPIMERASE_DEHYDRATASE"/>
    <property type="match status" value="1"/>
</dbReference>
<dbReference type="AlphaFoldDB" id="A0A1H7GR08"/>
<evidence type="ECO:0000313" key="2">
    <source>
        <dbReference type="EMBL" id="SEK39947.1"/>
    </source>
</evidence>
<keyword evidence="3" id="KW-1185">Reference proteome</keyword>
<sequence>MRPAIVVTGISGNLGRTLAKLLHKSERIIGIDRRPFLGKPKDVEMYQLDLRKKKAEDVFRKNEIRAVIHMGIMHDPRMSEEEHHSFNVVGTTRLLEYCAKYGVKKVVVLSSANVYGPSPDNSNFLTEDAPLMAASRFSGVRDLIEVDMLAHGFFWRHPDINTVILRPVHIVGPTIKNAPSNYLRLRHPWTLAGFDPMVQLIHVEDAARAMVEALRPEPKGVYNVVGPGEVPLSSVLRELGHTPIPVPHPIARPVLGMLFKYRLANFPPPELDHIQFLCNVDGNRWRNELAWKPRHSMRETIRSVLGE</sequence>